<gene>
    <name evidence="2" type="ORF">DAMO_1984</name>
</gene>
<accession>D5MH03</accession>
<feature type="transmembrane region" description="Helical" evidence="1">
    <location>
        <begin position="12"/>
        <end position="35"/>
    </location>
</feature>
<name>D5MH03_METO1</name>
<evidence type="ECO:0000313" key="3">
    <source>
        <dbReference type="Proteomes" id="UP000006898"/>
    </source>
</evidence>
<keyword evidence="1" id="KW-0472">Membrane</keyword>
<reference evidence="2 3" key="1">
    <citation type="journal article" date="2010" name="Nature">
        <title>Nitrite-driven anaerobic methane oxidation by oxygenic bacteria.</title>
        <authorList>
            <person name="Ettwig K.F."/>
            <person name="Butler M.K."/>
            <person name="Le Paslier D."/>
            <person name="Pelletier E."/>
            <person name="Mangenot S."/>
            <person name="Kuypers M.M.M."/>
            <person name="Schreiber F."/>
            <person name="Dutilh B.E."/>
            <person name="Zedelius J."/>
            <person name="de Beer D."/>
            <person name="Gloerich J."/>
            <person name="Wessels H.J.C.T."/>
            <person name="van Allen T."/>
            <person name="Luesken F."/>
            <person name="Wu M."/>
            <person name="van de Pas-Schoonen K.T."/>
            <person name="Op den Camp H.J.M."/>
            <person name="Janssen-Megens E.M."/>
            <person name="Francoijs K-J."/>
            <person name="Stunnenberg H."/>
            <person name="Weissenbach J."/>
            <person name="Jetten M.S.M."/>
            <person name="Strous M."/>
        </authorList>
    </citation>
    <scope>NUCLEOTIDE SEQUENCE [LARGE SCALE GENOMIC DNA]</scope>
</reference>
<organism evidence="2 3">
    <name type="scientific">Methylomirabilis oxygeniifera</name>
    <dbReference type="NCBI Taxonomy" id="671143"/>
    <lineage>
        <taxon>Bacteria</taxon>
        <taxon>Candidatus Methylomirabilota</taxon>
        <taxon>Candidatus Methylomirabilia</taxon>
        <taxon>Candidatus Methylomirabilales</taxon>
        <taxon>Candidatus Methylomirabilaceae</taxon>
        <taxon>Candidatus Methylomirabilis</taxon>
    </lineage>
</organism>
<dbReference type="KEGG" id="mox:DAMO_1984"/>
<feature type="transmembrane region" description="Helical" evidence="1">
    <location>
        <begin position="117"/>
        <end position="138"/>
    </location>
</feature>
<sequence>METKKPFDVLKPLLYVGWLAALLGLTMEAILVALAAGFGTLKGANPVLADLVQKVSWSTIVCVGLAVGATAKKARGPVMGLAGLFAAPLAFMVARSLHDGAKEALSVAADAGPGPSLILIAILKGFQYGSFGLMLDWVAKKPWGGLSAHLATGLAVGVVFGGAMVAFFVQAAPQTPPMSSLVSRAANECLFPVGCAFVVYVSKVLKKLSGRPEE</sequence>
<dbReference type="eggNOG" id="ENOG5032STM">
    <property type="taxonomic scope" value="Bacteria"/>
</dbReference>
<dbReference type="Proteomes" id="UP000006898">
    <property type="component" value="Chromosome"/>
</dbReference>
<protein>
    <submittedName>
        <fullName evidence="2">Uncharacterized protein</fullName>
    </submittedName>
</protein>
<dbReference type="EMBL" id="FP565575">
    <property type="protein sequence ID" value="CBE69034.1"/>
    <property type="molecule type" value="Genomic_DNA"/>
</dbReference>
<dbReference type="AlphaFoldDB" id="D5MH03"/>
<proteinExistence type="predicted"/>
<dbReference type="STRING" id="671143.DAMO_1984"/>
<evidence type="ECO:0000313" key="2">
    <source>
        <dbReference type="EMBL" id="CBE69034.1"/>
    </source>
</evidence>
<feature type="transmembrane region" description="Helical" evidence="1">
    <location>
        <begin position="150"/>
        <end position="169"/>
    </location>
</feature>
<keyword evidence="1" id="KW-0812">Transmembrane</keyword>
<feature type="transmembrane region" description="Helical" evidence="1">
    <location>
        <begin position="78"/>
        <end position="97"/>
    </location>
</feature>
<evidence type="ECO:0000256" key="1">
    <source>
        <dbReference type="SAM" id="Phobius"/>
    </source>
</evidence>
<keyword evidence="1" id="KW-1133">Transmembrane helix</keyword>
<feature type="transmembrane region" description="Helical" evidence="1">
    <location>
        <begin position="55"/>
        <end position="71"/>
    </location>
</feature>
<dbReference type="HOGENOM" id="CLU_1192787_0_0_0"/>